<feature type="signal peptide" evidence="2">
    <location>
        <begin position="1"/>
        <end position="22"/>
    </location>
</feature>
<dbReference type="Pfam" id="PF04471">
    <property type="entry name" value="Mrr_cat"/>
    <property type="match status" value="1"/>
</dbReference>
<protein>
    <submittedName>
        <fullName evidence="4">Restriction endonuclease</fullName>
    </submittedName>
</protein>
<keyword evidence="4" id="KW-0255">Endonuclease</keyword>
<name>A0A0M0EG04_KOMEU</name>
<evidence type="ECO:0000313" key="5">
    <source>
        <dbReference type="Proteomes" id="UP000037566"/>
    </source>
</evidence>
<dbReference type="SUPFAM" id="SSF52980">
    <property type="entry name" value="Restriction endonuclease-like"/>
    <property type="match status" value="1"/>
</dbReference>
<dbReference type="InterPro" id="IPR011856">
    <property type="entry name" value="tRNA_endonuc-like_dom_sf"/>
</dbReference>
<keyword evidence="2" id="KW-0732">Signal</keyword>
<evidence type="ECO:0000256" key="1">
    <source>
        <dbReference type="SAM" id="Phobius"/>
    </source>
</evidence>
<sequence>MRAGIMPWVGCGILLAPLAAMAEQATCHVPPATIGCTQAATLQRVGSLSPAAMWSGRTLIQMHCRRVDGTGNWQVLGHHGDAVLLRHLPIQKGEGALYFPATVLHPVSGHLPSRPSGLLRLVMAGVGAVLLWPLLRYGWRLLRRRQAWRVCRRLVSRHADALRIRRRQLVQVNSYGVERTARWRREQTEFIRTIIKPALLDRRLQWAWPAIADRVLARIGNVASQKLSTEKAGQATGGYAPDMDPIGYERYCADRLRACGWDAHATPPGGDQGADVIATRGGKRLVVQCKLYRNAVGNEAVQQISAARLHYHADIAAVVSNADYTTSARQLARSNKVFLLHHDELPAFAARLAREQKKA</sequence>
<evidence type="ECO:0000259" key="3">
    <source>
        <dbReference type="Pfam" id="PF04471"/>
    </source>
</evidence>
<evidence type="ECO:0000313" key="4">
    <source>
        <dbReference type="EMBL" id="KON64194.1"/>
    </source>
</evidence>
<feature type="chain" id="PRO_5005598000" evidence="2">
    <location>
        <begin position="23"/>
        <end position="359"/>
    </location>
</feature>
<dbReference type="Proteomes" id="UP000037566">
    <property type="component" value="Unassembled WGS sequence"/>
</dbReference>
<dbReference type="PANTHER" id="PTHR30015">
    <property type="entry name" value="MRR RESTRICTION SYSTEM PROTEIN"/>
    <property type="match status" value="1"/>
</dbReference>
<dbReference type="AlphaFoldDB" id="A0A0M0EG04"/>
<keyword evidence="1" id="KW-0472">Membrane</keyword>
<reference evidence="4" key="1">
    <citation type="submission" date="2015-08" db="EMBL/GenBank/DDBJ databases">
        <title>Draft genome sequence of Komagataeibacter europaeus CECT 8546 a cellulose producer strain from vinegar produced by the traditional method.</title>
        <authorList>
            <person name="Poehlein A."/>
            <person name="Valera M.J."/>
            <person name="Haack F.S."/>
            <person name="Mas A."/>
            <person name="Daniel R."/>
            <person name="Streit W.R."/>
            <person name="Mateo E."/>
        </authorList>
    </citation>
    <scope>NUCLEOTIDE SEQUENCE [LARGE SCALE GENOMIC DNA]</scope>
    <source>
        <strain evidence="4">CECT 8546</strain>
    </source>
</reference>
<gene>
    <name evidence="4" type="ORF">KOEU_22630</name>
</gene>
<dbReference type="PATRIC" id="fig|33995.3.peg.2518"/>
<dbReference type="RefSeq" id="WP_019091494.1">
    <property type="nucleotide sequence ID" value="NZ_LHUQ01000013.1"/>
</dbReference>
<dbReference type="InterPro" id="IPR007560">
    <property type="entry name" value="Restrct_endonuc_IV_Mrr"/>
</dbReference>
<dbReference type="STRING" id="33995.KOEU_22630"/>
<organism evidence="4 5">
    <name type="scientific">Komagataeibacter europaeus</name>
    <name type="common">Gluconacetobacter europaeus</name>
    <dbReference type="NCBI Taxonomy" id="33995"/>
    <lineage>
        <taxon>Bacteria</taxon>
        <taxon>Pseudomonadati</taxon>
        <taxon>Pseudomonadota</taxon>
        <taxon>Alphaproteobacteria</taxon>
        <taxon>Acetobacterales</taxon>
        <taxon>Acetobacteraceae</taxon>
        <taxon>Komagataeibacter</taxon>
    </lineage>
</organism>
<keyword evidence="5" id="KW-1185">Reference proteome</keyword>
<accession>A0A0M0EG04</accession>
<dbReference type="GO" id="GO:0015666">
    <property type="term" value="F:restriction endodeoxyribonuclease activity"/>
    <property type="evidence" value="ECO:0007669"/>
    <property type="project" value="TreeGrafter"/>
</dbReference>
<evidence type="ECO:0000256" key="2">
    <source>
        <dbReference type="SAM" id="SignalP"/>
    </source>
</evidence>
<dbReference type="GO" id="GO:0003677">
    <property type="term" value="F:DNA binding"/>
    <property type="evidence" value="ECO:0007669"/>
    <property type="project" value="InterPro"/>
</dbReference>
<keyword evidence="1" id="KW-0812">Transmembrane</keyword>
<feature type="domain" description="Restriction endonuclease type IV Mrr" evidence="3">
    <location>
        <begin position="242"/>
        <end position="345"/>
    </location>
</feature>
<dbReference type="EMBL" id="LHUQ01000013">
    <property type="protein sequence ID" value="KON64194.1"/>
    <property type="molecule type" value="Genomic_DNA"/>
</dbReference>
<keyword evidence="4" id="KW-0540">Nuclease</keyword>
<comment type="caution">
    <text evidence="4">The sequence shown here is derived from an EMBL/GenBank/DDBJ whole genome shotgun (WGS) entry which is preliminary data.</text>
</comment>
<feature type="transmembrane region" description="Helical" evidence="1">
    <location>
        <begin position="117"/>
        <end position="135"/>
    </location>
</feature>
<dbReference type="InterPro" id="IPR052906">
    <property type="entry name" value="Type_IV_Methyl-Rstrct_Enzyme"/>
</dbReference>
<dbReference type="Gene3D" id="3.40.1350.10">
    <property type="match status" value="1"/>
</dbReference>
<dbReference type="InterPro" id="IPR011335">
    <property type="entry name" value="Restrct_endonuc-II-like"/>
</dbReference>
<keyword evidence="1" id="KW-1133">Transmembrane helix</keyword>
<dbReference type="GO" id="GO:0009307">
    <property type="term" value="P:DNA restriction-modification system"/>
    <property type="evidence" value="ECO:0007669"/>
    <property type="project" value="InterPro"/>
</dbReference>
<dbReference type="PANTHER" id="PTHR30015:SF6">
    <property type="entry name" value="SLL1429 PROTEIN"/>
    <property type="match status" value="1"/>
</dbReference>
<proteinExistence type="predicted"/>
<dbReference type="OrthoDB" id="9797274at2"/>
<keyword evidence="4" id="KW-0378">Hydrolase</keyword>